<reference evidence="1" key="1">
    <citation type="submission" date="2021-12" db="EMBL/GenBank/DDBJ databases">
        <authorList>
            <person name="Veyrier F.J."/>
        </authorList>
    </citation>
    <scope>NUCLEOTIDE SEQUENCE</scope>
    <source>
        <strain evidence="1">SAG 1488-6</strain>
    </source>
</reference>
<organism evidence="1 2">
    <name type="scientific">Vitreoscilla stercoraria</name>
    <dbReference type="NCBI Taxonomy" id="61"/>
    <lineage>
        <taxon>Bacteria</taxon>
        <taxon>Pseudomonadati</taxon>
        <taxon>Pseudomonadota</taxon>
        <taxon>Betaproteobacteria</taxon>
        <taxon>Neisseriales</taxon>
        <taxon>Neisseriaceae</taxon>
        <taxon>Vitreoscilla</taxon>
    </lineage>
</organism>
<gene>
    <name evidence="1" type="ORF">LVJ81_06620</name>
</gene>
<protein>
    <submittedName>
        <fullName evidence="1">Uncharacterized protein</fullName>
    </submittedName>
</protein>
<accession>A0ABY4E7N3</accession>
<reference evidence="1" key="2">
    <citation type="journal article" date="2022" name="Res Sq">
        <title>Evolution of multicellular longitudinally dividing oral cavity symbionts (Neisseriaceae).</title>
        <authorList>
            <person name="Nyongesa S."/>
            <person name="Weber P."/>
            <person name="Bernet E."/>
            <person name="Pullido F."/>
            <person name="Nieckarz M."/>
            <person name="Delaby M."/>
            <person name="Nieves C."/>
            <person name="Viehboeck T."/>
            <person name="Krause N."/>
            <person name="Rivera-Millot A."/>
            <person name="Nakamura A."/>
            <person name="Vischer N."/>
            <person name="VanNieuwenhze M."/>
            <person name="Brun Y."/>
            <person name="Cava F."/>
            <person name="Bulgheresi S."/>
            <person name="Veyrier F."/>
        </authorList>
    </citation>
    <scope>NUCLEOTIDE SEQUENCE</scope>
    <source>
        <strain evidence="1">SAG 1488-6</strain>
    </source>
</reference>
<evidence type="ECO:0000313" key="2">
    <source>
        <dbReference type="Proteomes" id="UP000832034"/>
    </source>
</evidence>
<keyword evidence="2" id="KW-1185">Reference proteome</keyword>
<dbReference type="Proteomes" id="UP000832034">
    <property type="component" value="Chromosome"/>
</dbReference>
<proteinExistence type="predicted"/>
<evidence type="ECO:0000313" key="1">
    <source>
        <dbReference type="EMBL" id="UOO91348.1"/>
    </source>
</evidence>
<dbReference type="EMBL" id="CP091512">
    <property type="protein sequence ID" value="UOO91348.1"/>
    <property type="molecule type" value="Genomic_DNA"/>
</dbReference>
<dbReference type="RefSeq" id="WP_019959459.1">
    <property type="nucleotide sequence ID" value="NZ_CP091512.1"/>
</dbReference>
<sequence>MTMNNKPLPPHDKHTAYIEISKAGSKFLCVLLDSSTRQPLRSFNTKRECQKFAAAHQLDFVFVGGAK</sequence>
<name>A0ABY4E7N3_VITST</name>